<evidence type="ECO:0000313" key="10">
    <source>
        <dbReference type="Proteomes" id="UP000432350"/>
    </source>
</evidence>
<comment type="subcellular location">
    <subcellularLocation>
        <location evidence="1">Membrane</location>
        <topology evidence="1">Multi-pass membrane protein</topology>
    </subcellularLocation>
</comment>
<protein>
    <submittedName>
        <fullName evidence="8">AI-2E family transporter</fullName>
    </submittedName>
    <submittedName>
        <fullName evidence="7">Putative inner membrane protein</fullName>
    </submittedName>
</protein>
<accession>A0A2X2JMV2</accession>
<dbReference type="Proteomes" id="UP000251241">
    <property type="component" value="Unassembled WGS sequence"/>
</dbReference>
<evidence type="ECO:0000313" key="8">
    <source>
        <dbReference type="EMBL" id="VXD06019.1"/>
    </source>
</evidence>
<accession>A0A654DJ94</accession>
<dbReference type="InterPro" id="IPR002549">
    <property type="entry name" value="AI-2E-like"/>
</dbReference>
<sequence length="364" mass="40243">MKYKQINNNSINQIMLIVIILAICILIFTSLFYYLPGFLGAVTLYILFRKINFKLTEEKKWNKSFASILLILLTIIFLVGPLYLLINYMVPQVTEVISNKDDLMHKFDSIKTYFKDSPYLSNIDLSDTALMGTLQKAAKFIPNILNSVAEVGVNILVALFVLYFMLVSSKKLEQTIYQAIPFTQTSKAELWKEFDMMVKSNAIGIPILAICQGIVAGLGYWFFGLESPIFLGILTAVSTIIPILGTMVVYLPAALFLLANGQSGNAIGLALYGIIIIGSIDNVLRFTILKKLGDVHPLITVFGVLLGLNLFGMLGLIFGPLILSCVGVLLKVYSIEFGRSTPEIIQSTSLTDSKSTHDGPDIIE</sequence>
<dbReference type="GeneID" id="97180535"/>
<dbReference type="EMBL" id="CABWMV010000025">
    <property type="protein sequence ID" value="VXD06019.1"/>
    <property type="molecule type" value="Genomic_DNA"/>
</dbReference>
<feature type="transmembrane region" description="Helical" evidence="6">
    <location>
        <begin position="14"/>
        <end position="47"/>
    </location>
</feature>
<dbReference type="EMBL" id="UAUU01000011">
    <property type="protein sequence ID" value="SPZ95164.1"/>
    <property type="molecule type" value="Genomic_DNA"/>
</dbReference>
<dbReference type="Proteomes" id="UP000432350">
    <property type="component" value="Unassembled WGS sequence"/>
</dbReference>
<keyword evidence="3 6" id="KW-0812">Transmembrane</keyword>
<evidence type="ECO:0000256" key="2">
    <source>
        <dbReference type="ARBA" id="ARBA00009773"/>
    </source>
</evidence>
<evidence type="ECO:0000256" key="6">
    <source>
        <dbReference type="SAM" id="Phobius"/>
    </source>
</evidence>
<evidence type="ECO:0000313" key="7">
    <source>
        <dbReference type="EMBL" id="SPZ95164.1"/>
    </source>
</evidence>
<reference evidence="8 10" key="2">
    <citation type="submission" date="2019-10" db="EMBL/GenBank/DDBJ databases">
        <authorList>
            <person name="Karimi E."/>
        </authorList>
    </citation>
    <scope>NUCLEOTIDE SEQUENCE [LARGE SCALE GENOMIC DNA]</scope>
    <source>
        <strain evidence="8">Sphingobacterium sp. 8BC</strain>
    </source>
</reference>
<evidence type="ECO:0000256" key="4">
    <source>
        <dbReference type="ARBA" id="ARBA00022989"/>
    </source>
</evidence>
<feature type="transmembrane region" description="Helical" evidence="6">
    <location>
        <begin position="144"/>
        <end position="166"/>
    </location>
</feature>
<dbReference type="GO" id="GO:0016020">
    <property type="term" value="C:membrane"/>
    <property type="evidence" value="ECO:0007669"/>
    <property type="project" value="UniProtKB-SubCell"/>
</dbReference>
<name>A0A2X2JMV2_SPHMU</name>
<feature type="transmembrane region" description="Helical" evidence="6">
    <location>
        <begin position="269"/>
        <end position="288"/>
    </location>
</feature>
<dbReference type="Pfam" id="PF01594">
    <property type="entry name" value="AI-2E_transport"/>
    <property type="match status" value="1"/>
</dbReference>
<feature type="transmembrane region" description="Helical" evidence="6">
    <location>
        <begin position="229"/>
        <end position="257"/>
    </location>
</feature>
<feature type="transmembrane region" description="Helical" evidence="6">
    <location>
        <begin position="68"/>
        <end position="90"/>
    </location>
</feature>
<dbReference type="PANTHER" id="PTHR21716">
    <property type="entry name" value="TRANSMEMBRANE PROTEIN"/>
    <property type="match status" value="1"/>
</dbReference>
<evidence type="ECO:0000256" key="1">
    <source>
        <dbReference type="ARBA" id="ARBA00004141"/>
    </source>
</evidence>
<dbReference type="PANTHER" id="PTHR21716:SF4">
    <property type="entry name" value="TRANSMEMBRANE PROTEIN 245"/>
    <property type="match status" value="1"/>
</dbReference>
<feature type="transmembrane region" description="Helical" evidence="6">
    <location>
        <begin position="308"/>
        <end position="330"/>
    </location>
</feature>
<feature type="transmembrane region" description="Helical" evidence="6">
    <location>
        <begin position="202"/>
        <end position="223"/>
    </location>
</feature>
<dbReference type="RefSeq" id="WP_070568932.1">
    <property type="nucleotide sequence ID" value="NZ_CP068086.1"/>
</dbReference>
<comment type="similarity">
    <text evidence="2">Belongs to the autoinducer-2 exporter (AI-2E) (TC 2.A.86) family.</text>
</comment>
<evidence type="ECO:0000256" key="3">
    <source>
        <dbReference type="ARBA" id="ARBA00022692"/>
    </source>
</evidence>
<organism evidence="7 9">
    <name type="scientific">Sphingobacterium multivorum</name>
    <dbReference type="NCBI Taxonomy" id="28454"/>
    <lineage>
        <taxon>Bacteria</taxon>
        <taxon>Pseudomonadati</taxon>
        <taxon>Bacteroidota</taxon>
        <taxon>Sphingobacteriia</taxon>
        <taxon>Sphingobacteriales</taxon>
        <taxon>Sphingobacteriaceae</taxon>
        <taxon>Sphingobacterium</taxon>
    </lineage>
</organism>
<dbReference type="AlphaFoldDB" id="A0A2X2JMV2"/>
<keyword evidence="4 6" id="KW-1133">Transmembrane helix</keyword>
<proteinExistence type="inferred from homology"/>
<evidence type="ECO:0000256" key="5">
    <source>
        <dbReference type="ARBA" id="ARBA00023136"/>
    </source>
</evidence>
<reference evidence="7 9" key="1">
    <citation type="submission" date="2018-06" db="EMBL/GenBank/DDBJ databases">
        <authorList>
            <consortium name="Pathogen Informatics"/>
            <person name="Doyle S."/>
        </authorList>
    </citation>
    <scope>NUCLEOTIDE SEQUENCE [LARGE SCALE GENOMIC DNA]</scope>
    <source>
        <strain evidence="7 9">NCTC11343</strain>
    </source>
</reference>
<gene>
    <name evidence="7" type="primary">ydiK</name>
    <name evidence="7" type="ORF">NCTC11343_05809</name>
    <name evidence="8" type="ORF">SPHINGO8BC_60804</name>
</gene>
<keyword evidence="5 6" id="KW-0472">Membrane</keyword>
<evidence type="ECO:0000313" key="9">
    <source>
        <dbReference type="Proteomes" id="UP000251241"/>
    </source>
</evidence>